<dbReference type="Gene3D" id="3.40.50.300">
    <property type="entry name" value="P-loop containing nucleotide triphosphate hydrolases"/>
    <property type="match status" value="1"/>
</dbReference>
<accession>A0A4R0XQK8</accession>
<dbReference type="Pfam" id="PF01695">
    <property type="entry name" value="IstB_IS21"/>
    <property type="match status" value="1"/>
</dbReference>
<dbReference type="OrthoDB" id="61127at2"/>
<keyword evidence="3" id="KW-1185">Reference proteome</keyword>
<dbReference type="Proteomes" id="UP000291072">
    <property type="component" value="Unassembled WGS sequence"/>
</dbReference>
<dbReference type="AlphaFoldDB" id="A0A4R0XQK8"/>
<dbReference type="InterPro" id="IPR027417">
    <property type="entry name" value="P-loop_NTPase"/>
</dbReference>
<evidence type="ECO:0000313" key="3">
    <source>
        <dbReference type="Proteomes" id="UP000291072"/>
    </source>
</evidence>
<protein>
    <recommendedName>
        <fullName evidence="1">IstB-like ATP-binding domain-containing protein</fullName>
    </recommendedName>
</protein>
<feature type="domain" description="IstB-like ATP-binding" evidence="1">
    <location>
        <begin position="130"/>
        <end position="236"/>
    </location>
</feature>
<gene>
    <name evidence="2" type="ORF">C4B25_03415</name>
</gene>
<evidence type="ECO:0000313" key="2">
    <source>
        <dbReference type="EMBL" id="TCG10630.1"/>
    </source>
</evidence>
<dbReference type="PANTHER" id="PTHR30050">
    <property type="entry name" value="CHROMOSOMAL REPLICATION INITIATOR PROTEIN DNAA"/>
    <property type="match status" value="1"/>
</dbReference>
<dbReference type="PANTHER" id="PTHR30050:SF8">
    <property type="entry name" value="PRIMOSOMAL PROTEIN DNAI"/>
    <property type="match status" value="1"/>
</dbReference>
<sequence>MTKQEIINEALAIPRVAARVLELKINLEQLESGMIVLLEILAEQELEVEPKFITSFDLASDGSLVMTKILSERGKELSINDNIITQTISPINEKITFEDMEQTRERIEFGLFFKKFKQEVSEEINPKGFFLYGKMGIGKSFIAQAMANTLAKSGQKVAFLNVAELVSIIKSKFKTGYEEFLEDLRTVDYLFLDDIGAESVSAWFRDDILLGVLSTRMNNKKSTFFTSNYSMEELEKIESRTQGAKYPDKAKSARLMERIRALSVPVAIGGHNRRY</sequence>
<dbReference type="InterPro" id="IPR002611">
    <property type="entry name" value="IstB_ATP-bd"/>
</dbReference>
<name>A0A4R0XQK8_9MOLU</name>
<reference evidence="2 3" key="1">
    <citation type="submission" date="2018-02" db="EMBL/GenBank/DDBJ databases">
        <title>Mycoplasma marinum and Mycoplasma todarodis sp. nov., moderately halophilic and psychrotolerant mycoplasmas isolated from cephalopods.</title>
        <authorList>
            <person name="Viver T."/>
        </authorList>
    </citation>
    <scope>NUCLEOTIDE SEQUENCE [LARGE SCALE GENOMIC DNA]</scope>
    <source>
        <strain evidence="2 3">5H</strain>
    </source>
</reference>
<dbReference type="GO" id="GO:0005524">
    <property type="term" value="F:ATP binding"/>
    <property type="evidence" value="ECO:0007669"/>
    <property type="project" value="InterPro"/>
</dbReference>
<organism evidence="2 3">
    <name type="scientific">Mycoplasma todarodis</name>
    <dbReference type="NCBI Taxonomy" id="1937191"/>
    <lineage>
        <taxon>Bacteria</taxon>
        <taxon>Bacillati</taxon>
        <taxon>Mycoplasmatota</taxon>
        <taxon>Mollicutes</taxon>
        <taxon>Mycoplasmataceae</taxon>
        <taxon>Mycoplasma</taxon>
    </lineage>
</organism>
<dbReference type="RefSeq" id="WP_131613645.1">
    <property type="nucleotide sequence ID" value="NZ_PSZP01000029.1"/>
</dbReference>
<evidence type="ECO:0000259" key="1">
    <source>
        <dbReference type="Pfam" id="PF01695"/>
    </source>
</evidence>
<proteinExistence type="predicted"/>
<dbReference type="CDD" id="cd00009">
    <property type="entry name" value="AAA"/>
    <property type="match status" value="1"/>
</dbReference>
<comment type="caution">
    <text evidence="2">The sequence shown here is derived from an EMBL/GenBank/DDBJ whole genome shotgun (WGS) entry which is preliminary data.</text>
</comment>
<dbReference type="GO" id="GO:0006260">
    <property type="term" value="P:DNA replication"/>
    <property type="evidence" value="ECO:0007669"/>
    <property type="project" value="TreeGrafter"/>
</dbReference>
<dbReference type="SUPFAM" id="SSF52540">
    <property type="entry name" value="P-loop containing nucleoside triphosphate hydrolases"/>
    <property type="match status" value="1"/>
</dbReference>
<dbReference type="EMBL" id="PSZP01000029">
    <property type="protein sequence ID" value="TCG10630.1"/>
    <property type="molecule type" value="Genomic_DNA"/>
</dbReference>